<keyword evidence="3" id="KW-1185">Reference proteome</keyword>
<dbReference type="EMBL" id="UEGW01000001">
    <property type="protein sequence ID" value="SRX93574.1"/>
    <property type="molecule type" value="Genomic_DNA"/>
</dbReference>
<feature type="compositionally biased region" description="Basic and acidic residues" evidence="1">
    <location>
        <begin position="79"/>
        <end position="90"/>
    </location>
</feature>
<reference evidence="2 3" key="1">
    <citation type="submission" date="2018-05" db="EMBL/GenBank/DDBJ databases">
        <authorList>
            <consortium name="IHU Genomes"/>
        </authorList>
    </citation>
    <scope>NUCLEOTIDE SEQUENCE [LARGE SCALE GENOMIC DNA]</scope>
    <source>
        <strain evidence="2 3">P7336</strain>
    </source>
</reference>
<dbReference type="AlphaFoldDB" id="A0A375YXF5"/>
<evidence type="ECO:0000313" key="2">
    <source>
        <dbReference type="EMBL" id="SRX93574.1"/>
    </source>
</evidence>
<organism evidence="2 3">
    <name type="scientific">Mycobacterium shimoidei</name>
    <dbReference type="NCBI Taxonomy" id="29313"/>
    <lineage>
        <taxon>Bacteria</taxon>
        <taxon>Bacillati</taxon>
        <taxon>Actinomycetota</taxon>
        <taxon>Actinomycetes</taxon>
        <taxon>Mycobacteriales</taxon>
        <taxon>Mycobacteriaceae</taxon>
        <taxon>Mycobacterium</taxon>
    </lineage>
</organism>
<dbReference type="RefSeq" id="WP_113963553.1">
    <property type="nucleotide sequence ID" value="NZ_UEGW01000001.1"/>
</dbReference>
<accession>A0A375YXF5</accession>
<protein>
    <submittedName>
        <fullName evidence="2">Uncharacterized protein</fullName>
    </submittedName>
</protein>
<name>A0A375YXF5_MYCSH</name>
<sequence>MSNLHIVVDGDVLMDGDLGIWTQKPPAELLGHFRPGAKPQPWMKALMIAVAEAAVTNQPLRADVRTHPTGWSMTVEMPMPKDTHAIEGHN</sequence>
<feature type="region of interest" description="Disordered" evidence="1">
    <location>
        <begin position="67"/>
        <end position="90"/>
    </location>
</feature>
<evidence type="ECO:0000256" key="1">
    <source>
        <dbReference type="SAM" id="MobiDB-lite"/>
    </source>
</evidence>
<dbReference type="Proteomes" id="UP000252015">
    <property type="component" value="Unassembled WGS sequence"/>
</dbReference>
<proteinExistence type="predicted"/>
<evidence type="ECO:0000313" key="3">
    <source>
        <dbReference type="Proteomes" id="UP000252015"/>
    </source>
</evidence>
<gene>
    <name evidence="2" type="ORF">MSP7336_01813</name>
</gene>